<feature type="transmembrane region" description="Helical" evidence="1">
    <location>
        <begin position="309"/>
        <end position="329"/>
    </location>
</feature>
<comment type="caution">
    <text evidence="2">The sequence shown here is derived from an EMBL/GenBank/DDBJ whole genome shotgun (WGS) entry which is preliminary data.</text>
</comment>
<sequence length="330" mass="35695">MRVEFYKSLTAGMKIRPFTLILTLLYVCNGSFAGLLAEPAQPLKPGDYASNTVPAFPVQTESQICRLDLSDELFGGVSAACGQNLDRSRCCPVLAAWLFAAHARSALQVSAAAAPASSDLPMMPDDSQKCVNTLQSSLQSRNIHLPQPNASCDAVLCFCGIRLHQITSLSCPAAFNLTGSKNATPTAAVRNLERNCRNSTYSGCTRCLGALQKLNGDGKNRTHKMEVTDGGDRVSKMLSRDCQLMGLTWLLARNKTAYIPTVSAVLRAIMYSAHPPHESKCSPDQENMPLAVDSLQFEKTDSSSPSVGVSRFAILFPFLPLIILLNYVLC</sequence>
<dbReference type="Proteomes" id="UP000823775">
    <property type="component" value="Unassembled WGS sequence"/>
</dbReference>
<organism evidence="2 3">
    <name type="scientific">Datura stramonium</name>
    <name type="common">Jimsonweed</name>
    <name type="synonym">Common thornapple</name>
    <dbReference type="NCBI Taxonomy" id="4076"/>
    <lineage>
        <taxon>Eukaryota</taxon>
        <taxon>Viridiplantae</taxon>
        <taxon>Streptophyta</taxon>
        <taxon>Embryophyta</taxon>
        <taxon>Tracheophyta</taxon>
        <taxon>Spermatophyta</taxon>
        <taxon>Magnoliopsida</taxon>
        <taxon>eudicotyledons</taxon>
        <taxon>Gunneridae</taxon>
        <taxon>Pentapetalae</taxon>
        <taxon>asterids</taxon>
        <taxon>lamiids</taxon>
        <taxon>Solanales</taxon>
        <taxon>Solanaceae</taxon>
        <taxon>Solanoideae</taxon>
        <taxon>Datureae</taxon>
        <taxon>Datura</taxon>
    </lineage>
</organism>
<evidence type="ECO:0008006" key="4">
    <source>
        <dbReference type="Google" id="ProtNLM"/>
    </source>
</evidence>
<keyword evidence="3" id="KW-1185">Reference proteome</keyword>
<protein>
    <recommendedName>
        <fullName evidence="4">SPARK domain-containing protein</fullName>
    </recommendedName>
</protein>
<evidence type="ECO:0000256" key="1">
    <source>
        <dbReference type="SAM" id="Phobius"/>
    </source>
</evidence>
<dbReference type="PANTHER" id="PTHR34056">
    <property type="entry name" value="GPI-ANCHORED PROTEIN"/>
    <property type="match status" value="1"/>
</dbReference>
<accession>A0ABS8UIE3</accession>
<keyword evidence="1" id="KW-0472">Membrane</keyword>
<dbReference type="InterPro" id="IPR040376">
    <property type="entry name" value="At4g28100-like"/>
</dbReference>
<gene>
    <name evidence="2" type="ORF">HAX54_016186</name>
</gene>
<keyword evidence="1" id="KW-1133">Transmembrane helix</keyword>
<name>A0ABS8UIE3_DATST</name>
<evidence type="ECO:0000313" key="2">
    <source>
        <dbReference type="EMBL" id="MCD9558658.1"/>
    </source>
</evidence>
<evidence type="ECO:0000313" key="3">
    <source>
        <dbReference type="Proteomes" id="UP000823775"/>
    </source>
</evidence>
<dbReference type="PANTHER" id="PTHR34056:SF3">
    <property type="entry name" value="OS07G0557700 PROTEIN"/>
    <property type="match status" value="1"/>
</dbReference>
<keyword evidence="1" id="KW-0812">Transmembrane</keyword>
<reference evidence="2 3" key="1">
    <citation type="journal article" date="2021" name="BMC Genomics">
        <title>Datura genome reveals duplications of psychoactive alkaloid biosynthetic genes and high mutation rate following tissue culture.</title>
        <authorList>
            <person name="Rajewski A."/>
            <person name="Carter-House D."/>
            <person name="Stajich J."/>
            <person name="Litt A."/>
        </authorList>
    </citation>
    <scope>NUCLEOTIDE SEQUENCE [LARGE SCALE GENOMIC DNA]</scope>
    <source>
        <strain evidence="2">AR-01</strain>
    </source>
</reference>
<proteinExistence type="predicted"/>
<dbReference type="EMBL" id="JACEIK010002041">
    <property type="protein sequence ID" value="MCD9558658.1"/>
    <property type="molecule type" value="Genomic_DNA"/>
</dbReference>